<dbReference type="Gene3D" id="3.40.50.300">
    <property type="entry name" value="P-loop containing nucleotide triphosphate hydrolases"/>
    <property type="match status" value="2"/>
</dbReference>
<dbReference type="RefSeq" id="WP_256945560.1">
    <property type="nucleotide sequence ID" value="NZ_JANHNZ010000008.1"/>
</dbReference>
<evidence type="ECO:0000256" key="3">
    <source>
        <dbReference type="ARBA" id="ARBA00022806"/>
    </source>
</evidence>
<evidence type="ECO:0000313" key="8">
    <source>
        <dbReference type="Proteomes" id="UP001059480"/>
    </source>
</evidence>
<keyword evidence="3 5" id="KW-0347">Helicase</keyword>
<dbReference type="PROSITE" id="PS51198">
    <property type="entry name" value="UVRD_HELICASE_ATP_BIND"/>
    <property type="match status" value="1"/>
</dbReference>
<accession>A0ABT1WPH8</accession>
<keyword evidence="2 5" id="KW-0378">Hydrolase</keyword>
<dbReference type="Pfam" id="PF13538">
    <property type="entry name" value="UvrD_C_2"/>
    <property type="match status" value="1"/>
</dbReference>
<keyword evidence="8" id="KW-1185">Reference proteome</keyword>
<dbReference type="InterPro" id="IPR027785">
    <property type="entry name" value="UvrD-like_helicase_C"/>
</dbReference>
<proteinExistence type="predicted"/>
<evidence type="ECO:0000256" key="5">
    <source>
        <dbReference type="PROSITE-ProRule" id="PRU00560"/>
    </source>
</evidence>
<reference evidence="7" key="3">
    <citation type="journal article" date="2023" name="Microbiol. Resour. Announc.">
        <title>Draft Genome Sequence of Granulicatella sp. Strain S8, Isolated from a Marine Fish, Seriola quinqueradiata.</title>
        <authorList>
            <person name="Lee M."/>
            <person name="Farooq A."/>
            <person name="Jeong J.B."/>
            <person name="Jung M.Y."/>
        </authorList>
    </citation>
    <scope>NUCLEOTIDE SEQUENCE</scope>
    <source>
        <strain evidence="7">S8</strain>
    </source>
</reference>
<dbReference type="PANTHER" id="PTHR11070:SF17">
    <property type="entry name" value="DNA HELICASE IV"/>
    <property type="match status" value="1"/>
</dbReference>
<gene>
    <name evidence="7" type="ORF">NPA36_07785</name>
</gene>
<dbReference type="InterPro" id="IPR000212">
    <property type="entry name" value="DNA_helicase_UvrD/REP"/>
</dbReference>
<name>A0ABT1WPH8_9LACT</name>
<sequence length="732" mass="84551">MKSQGWKEEVGHLRGILAEFDQQIQKEKNRSKQEGLEDSRQDFLRYSVEQLKTQKASPYFGRLDVTFEQDQKVEKMYIGSSTLFDDQDNVLIYDWRAPIASLFYEGTLGQLDYQTPNGLERAHASLKRDIVIRNQELQSIYDVESEESRLMETLSASSNRDGRLEGITATIQKEQNEIIRHKQKDWLIVNGCAGSGKTTILLQRIAYLMYQARQETMSDMLLLSRNQLFANYISHVIPHLTGGSELFQRTIWQKTQDLFREFQLHHQVEVVAEVTEDWSWERAYLPDSEWVDLIAGQMADLSLKDIHFKSIYLKGYRLFSLRDFQKLSEQTNPNLTNHQQLTQIQGALERSLKRRLNKFFASDRAMAYFERLSNMQIELLLDGQEFVNESDYYQNLGMKLFEKEIKVVEEQIEKFAFVNSAKHLHQWIKFAKARRKQIGQTFNVQTPIKLTEEGYYQATPEGIRVLEFIATSLAPIRCHSGYTHLFIDEIQDVSLLLMGTLSRYYFRSKFTVVGDEYQGFGNRTTIFSLLEDLQGTPGQMQLAQKRLDTLFPSRDLESRQLAISYRCTSQITRFSNGILDWDLDKNVFPRNGKDPQVVLTAENQDYAALEEVIDHLDDYLHTVGIICSDRAQAKELQAALKGKLELPILEDGGEYLGNRVIVTTIDVAKGMEFDAVIIMDVTKENYPDQSTQKAKLYTSCTRAKHDLILLAKKGELSPLVKHNKAPYQMVGE</sequence>
<reference evidence="7" key="1">
    <citation type="submission" date="2022-07" db="EMBL/GenBank/DDBJ databases">
        <authorList>
            <person name="Jung M.-Y."/>
            <person name="Lee M."/>
        </authorList>
    </citation>
    <scope>NUCLEOTIDE SEQUENCE</scope>
    <source>
        <strain evidence="7">S8</strain>
    </source>
</reference>
<evidence type="ECO:0000259" key="6">
    <source>
        <dbReference type="PROSITE" id="PS51198"/>
    </source>
</evidence>
<evidence type="ECO:0000256" key="4">
    <source>
        <dbReference type="ARBA" id="ARBA00022840"/>
    </source>
</evidence>
<feature type="domain" description="UvrD-like helicase ATP-binding" evidence="6">
    <location>
        <begin position="170"/>
        <end position="568"/>
    </location>
</feature>
<organism evidence="7 8">
    <name type="scientific">Granulicatella seriolae</name>
    <dbReference type="NCBI Taxonomy" id="2967226"/>
    <lineage>
        <taxon>Bacteria</taxon>
        <taxon>Bacillati</taxon>
        <taxon>Bacillota</taxon>
        <taxon>Bacilli</taxon>
        <taxon>Lactobacillales</taxon>
        <taxon>Carnobacteriaceae</taxon>
        <taxon>Granulicatella</taxon>
    </lineage>
</organism>
<feature type="binding site" evidence="5">
    <location>
        <begin position="191"/>
        <end position="198"/>
    </location>
    <ligand>
        <name>ATP</name>
        <dbReference type="ChEBI" id="CHEBI:30616"/>
    </ligand>
</feature>
<protein>
    <submittedName>
        <fullName evidence="7">AAA family ATPase</fullName>
    </submittedName>
</protein>
<dbReference type="InterPro" id="IPR027417">
    <property type="entry name" value="P-loop_NTPase"/>
</dbReference>
<evidence type="ECO:0000313" key="7">
    <source>
        <dbReference type="EMBL" id="MCQ9210449.1"/>
    </source>
</evidence>
<comment type="caution">
    <text evidence="7">The sequence shown here is derived from an EMBL/GenBank/DDBJ whole genome shotgun (WGS) entry which is preliminary data.</text>
</comment>
<keyword evidence="4 5" id="KW-0067">ATP-binding</keyword>
<dbReference type="SUPFAM" id="SSF52540">
    <property type="entry name" value="P-loop containing nucleoside triphosphate hydrolases"/>
    <property type="match status" value="1"/>
</dbReference>
<dbReference type="Proteomes" id="UP001059480">
    <property type="component" value="Unassembled WGS sequence"/>
</dbReference>
<dbReference type="PANTHER" id="PTHR11070">
    <property type="entry name" value="UVRD / RECB / PCRA DNA HELICASE FAMILY MEMBER"/>
    <property type="match status" value="1"/>
</dbReference>
<dbReference type="Pfam" id="PF00580">
    <property type="entry name" value="UvrD-helicase"/>
    <property type="match status" value="1"/>
</dbReference>
<dbReference type="InterPro" id="IPR014016">
    <property type="entry name" value="UvrD-like_ATP-bd"/>
</dbReference>
<evidence type="ECO:0000256" key="2">
    <source>
        <dbReference type="ARBA" id="ARBA00022801"/>
    </source>
</evidence>
<keyword evidence="1 5" id="KW-0547">Nucleotide-binding</keyword>
<evidence type="ECO:0000256" key="1">
    <source>
        <dbReference type="ARBA" id="ARBA00022741"/>
    </source>
</evidence>
<dbReference type="EMBL" id="JANHNZ010000008">
    <property type="protein sequence ID" value="MCQ9210449.1"/>
    <property type="molecule type" value="Genomic_DNA"/>
</dbReference>
<reference evidence="7" key="2">
    <citation type="journal article" date="2023" name="Curr. Microbiol.">
        <title>Granulicatella seriolae sp. nov., a Novel Facultative Anaerobe Isolated from Yellowtail Marine Fish.</title>
        <authorList>
            <person name="Lee M."/>
            <person name="Choi Y.J."/>
            <person name="Farooq A."/>
            <person name="Jeong J.B."/>
            <person name="Jung M.Y."/>
        </authorList>
    </citation>
    <scope>NUCLEOTIDE SEQUENCE</scope>
    <source>
        <strain evidence="7">S8</strain>
    </source>
</reference>